<accession>A0ABP6LAJ2</accession>
<feature type="region of interest" description="Disordered" evidence="4">
    <location>
        <begin position="742"/>
        <end position="764"/>
    </location>
</feature>
<dbReference type="InterPro" id="IPR036736">
    <property type="entry name" value="ACP-like_sf"/>
</dbReference>
<feature type="region of interest" description="Disordered" evidence="4">
    <location>
        <begin position="99"/>
        <end position="128"/>
    </location>
</feature>
<dbReference type="InterPro" id="IPR025110">
    <property type="entry name" value="AMP-bd_C"/>
</dbReference>
<dbReference type="Gene3D" id="3.30.559.10">
    <property type="entry name" value="Chloramphenicol acetyltransferase-like domain"/>
    <property type="match status" value="2"/>
</dbReference>
<dbReference type="InterPro" id="IPR006162">
    <property type="entry name" value="Ppantetheine_attach_site"/>
</dbReference>
<dbReference type="Pfam" id="PF00668">
    <property type="entry name" value="Condensation"/>
    <property type="match status" value="2"/>
</dbReference>
<dbReference type="InterPro" id="IPR000873">
    <property type="entry name" value="AMP-dep_synth/lig_dom"/>
</dbReference>
<dbReference type="PROSITE" id="PS50075">
    <property type="entry name" value="CARRIER"/>
    <property type="match status" value="1"/>
</dbReference>
<dbReference type="PROSITE" id="PS00012">
    <property type="entry name" value="PHOSPHOPANTETHEINE"/>
    <property type="match status" value="1"/>
</dbReference>
<dbReference type="PANTHER" id="PTHR45527:SF1">
    <property type="entry name" value="FATTY ACID SYNTHASE"/>
    <property type="match status" value="1"/>
</dbReference>
<evidence type="ECO:0000313" key="7">
    <source>
        <dbReference type="Proteomes" id="UP001499930"/>
    </source>
</evidence>
<evidence type="ECO:0000313" key="6">
    <source>
        <dbReference type="EMBL" id="GAA3033168.1"/>
    </source>
</evidence>
<dbReference type="InterPro" id="IPR009081">
    <property type="entry name" value="PP-bd_ACP"/>
</dbReference>
<dbReference type="InterPro" id="IPR023213">
    <property type="entry name" value="CAT-like_dom_sf"/>
</dbReference>
<reference evidence="7" key="1">
    <citation type="journal article" date="2019" name="Int. J. Syst. Evol. Microbiol.">
        <title>The Global Catalogue of Microorganisms (GCM) 10K type strain sequencing project: providing services to taxonomists for standard genome sequencing and annotation.</title>
        <authorList>
            <consortium name="The Broad Institute Genomics Platform"/>
            <consortium name="The Broad Institute Genome Sequencing Center for Infectious Disease"/>
            <person name="Wu L."/>
            <person name="Ma J."/>
        </authorList>
    </citation>
    <scope>NUCLEOTIDE SEQUENCE [LARGE SCALE GENOMIC DNA]</scope>
    <source>
        <strain evidence="7">JCM 3106</strain>
    </source>
</reference>
<keyword evidence="2" id="KW-0596">Phosphopantetheine</keyword>
<dbReference type="InterPro" id="IPR020845">
    <property type="entry name" value="AMP-binding_CS"/>
</dbReference>
<dbReference type="SMART" id="SM00823">
    <property type="entry name" value="PKS_PP"/>
    <property type="match status" value="1"/>
</dbReference>
<proteinExistence type="predicted"/>
<keyword evidence="3" id="KW-0597">Phosphoprotein</keyword>
<comment type="caution">
    <text evidence="6">The sequence shown here is derived from an EMBL/GenBank/DDBJ whole genome shotgun (WGS) entry which is preliminary data.</text>
</comment>
<dbReference type="Gene3D" id="3.40.50.1820">
    <property type="entry name" value="alpha/beta hydrolase"/>
    <property type="match status" value="1"/>
</dbReference>
<dbReference type="Gene3D" id="1.10.1200.10">
    <property type="entry name" value="ACP-like"/>
    <property type="match status" value="1"/>
</dbReference>
<dbReference type="SUPFAM" id="SSF56801">
    <property type="entry name" value="Acetyl-CoA synthetase-like"/>
    <property type="match status" value="1"/>
</dbReference>
<evidence type="ECO:0000256" key="1">
    <source>
        <dbReference type="ARBA" id="ARBA00001957"/>
    </source>
</evidence>
<feature type="domain" description="Carrier" evidence="5">
    <location>
        <begin position="1043"/>
        <end position="1118"/>
    </location>
</feature>
<dbReference type="PANTHER" id="PTHR45527">
    <property type="entry name" value="NONRIBOSOMAL PEPTIDE SYNTHETASE"/>
    <property type="match status" value="1"/>
</dbReference>
<dbReference type="InterPro" id="IPR001242">
    <property type="entry name" value="Condensation_dom"/>
</dbReference>
<dbReference type="InterPro" id="IPR029058">
    <property type="entry name" value="AB_hydrolase_fold"/>
</dbReference>
<evidence type="ECO:0000256" key="3">
    <source>
        <dbReference type="ARBA" id="ARBA00022553"/>
    </source>
</evidence>
<dbReference type="Pfam" id="PF00975">
    <property type="entry name" value="Thioesterase"/>
    <property type="match status" value="1"/>
</dbReference>
<dbReference type="Pfam" id="PF00550">
    <property type="entry name" value="PP-binding"/>
    <property type="match status" value="1"/>
</dbReference>
<dbReference type="Gene3D" id="3.40.50.980">
    <property type="match status" value="2"/>
</dbReference>
<dbReference type="SUPFAM" id="SSF47336">
    <property type="entry name" value="ACP-like"/>
    <property type="match status" value="1"/>
</dbReference>
<feature type="compositionally biased region" description="Acidic residues" evidence="4">
    <location>
        <begin position="786"/>
        <end position="795"/>
    </location>
</feature>
<dbReference type="Pfam" id="PF13193">
    <property type="entry name" value="AMP-binding_C"/>
    <property type="match status" value="1"/>
</dbReference>
<dbReference type="Gene3D" id="3.40.50.12780">
    <property type="entry name" value="N-terminal domain of ligase-like"/>
    <property type="match status" value="1"/>
</dbReference>
<dbReference type="Gene3D" id="3.30.300.30">
    <property type="match status" value="1"/>
</dbReference>
<dbReference type="RefSeq" id="WP_344904303.1">
    <property type="nucleotide sequence ID" value="NZ_BAAAWD010000019.1"/>
</dbReference>
<dbReference type="Gene3D" id="3.30.559.30">
    <property type="entry name" value="Nonribosomal peptide synthetase, condensation domain"/>
    <property type="match status" value="1"/>
</dbReference>
<dbReference type="PROSITE" id="PS00455">
    <property type="entry name" value="AMP_BINDING"/>
    <property type="match status" value="1"/>
</dbReference>
<dbReference type="SUPFAM" id="SSF52777">
    <property type="entry name" value="CoA-dependent acyltransferases"/>
    <property type="match status" value="2"/>
</dbReference>
<sequence length="1385" mass="147819">MIEDAYPLAALQAGMLYHSELEPGSPTYHDLMTVTLRGALNVPALTGALAGVAARHPVLRTSFDLTGFSEPLQLVHDVVTIPLEVVDLCDGAATTVVPGAPGTDGTGTGSADASGTGVAGGTGVGGKSPRERLAAWREVEKHNGFDWSSPPLLRAYAHVLDDEEFALSLSFHHAILDGWSVAALVTELLGRYDAGCAQADGSAPAPEPAPPRALFRDLVAAERAATASAQAREFWRERVEDAPESRLPRLPGFPTGGPRAAQVVAVPVPDGTVAELERQSRELRVPLRTTLLTAYLTALGHVTGERDVMAGVLGHGRPENEGGGEVLGLFLNTLPLRVRLDAGDRAGLIRRVFDAEVAAVPHRHYPLFEIQQAAGRSPLLDTLFDFRDFHVYGGRSSDGVAITGQEFFEQTDMPCTVAFVRLPGGGLTLTLSYDASQFPREQMESLAGRVIDALTGEPGADPAENETIDRWNATGRAHPAGGTLHGLFFAQAALTPDAPAVGFEGSWVTYRELAARASAIAAELYRAGVSHDRPVGVLLERSADLPAALLGVLAAGGAYLPLEPGHPVARMRGMLDDAGASVLLTSADLADEAPDGVRVVVLPPAATGRAADLADPADLVAGLAEDLPDALAYVIFTSGSTGRPKGVGVSHRAIVNRLRWMQETYRLTAADRVLHKTPISFDVSVWELFWPLLTGAGMVVTRPGGHYEPGHLLDLIETEKVTTAHFVPSMLDAFLDTPDLVADPVPADGTGTRDTGDTGDTGDAADAAETATALLVDIAKASVADAPDESDESGEPVEPAGARTGSLRRVVCSGEALPADLVRRFAERLPGVELYNLYGPTEAAVDVSWHRCDPSEPTVPIGRPVDNTRLEVLDERFGRAPVGTPGQLFIGGVQVARGYLGRPALTAERFLPDPYGPPGSRLYATGDRARWRPDGELDYLGRLDTQTKIRGMRVEPGEIEAALLAEPEVRAAAVVAEGDRLIGYVVTAETVDWRSRLRSRLPEHMIPSAWVTLDALPLTHNGKLDRKALPAPERAGGDAFRVPPRDPVEGRVAAIWEELFDVPMVGVFDDFFDMGGHSLLALRLAVRIRREFGRDLPVATVLASPTVAGLADVLRRPEDLSEQRLVTLNAEGDRPPIVLVHALGGQVFRYQPMARRLGPDQPVYAIAAAGLAPGEDPHTTMADMVEDYVDRLRAVRPHGPYVLGGFCIGGNIAMEMARRLRDLGEEVPLLVLFYSDADEPVINSSLEDDASLMTHALAGGPLEADAAEFAGLGPEEMLVAVIAAASREQRLAPDTADVEQARRFLRVFRANAHAVGRYRHEPYDGDVALFAPTGDRPDLGWRDVVKGNLAIEAIPGERVVILFEPLVAEAAAKLRSWIDHGVTGH</sequence>
<evidence type="ECO:0000256" key="4">
    <source>
        <dbReference type="SAM" id="MobiDB-lite"/>
    </source>
</evidence>
<protein>
    <submittedName>
        <fullName evidence="6">Non-ribosomal peptide synthetase</fullName>
    </submittedName>
</protein>
<name>A0ABP6LAJ2_9ACTN</name>
<dbReference type="InterPro" id="IPR045851">
    <property type="entry name" value="AMP-bd_C_sf"/>
</dbReference>
<comment type="cofactor">
    <cofactor evidence="1">
        <name>pantetheine 4'-phosphate</name>
        <dbReference type="ChEBI" id="CHEBI:47942"/>
    </cofactor>
</comment>
<dbReference type="InterPro" id="IPR020806">
    <property type="entry name" value="PKS_PP-bd"/>
</dbReference>
<evidence type="ECO:0000259" key="5">
    <source>
        <dbReference type="PROSITE" id="PS50075"/>
    </source>
</evidence>
<evidence type="ECO:0000256" key="2">
    <source>
        <dbReference type="ARBA" id="ARBA00022450"/>
    </source>
</evidence>
<keyword evidence="7" id="KW-1185">Reference proteome</keyword>
<dbReference type="InterPro" id="IPR042099">
    <property type="entry name" value="ANL_N_sf"/>
</dbReference>
<dbReference type="EMBL" id="BAAAWD010000019">
    <property type="protein sequence ID" value="GAA3033168.1"/>
    <property type="molecule type" value="Genomic_DNA"/>
</dbReference>
<dbReference type="Proteomes" id="UP001499930">
    <property type="component" value="Unassembled WGS sequence"/>
</dbReference>
<gene>
    <name evidence="6" type="ORF">GCM10017559_70650</name>
</gene>
<dbReference type="SUPFAM" id="SSF53474">
    <property type="entry name" value="alpha/beta-Hydrolases"/>
    <property type="match status" value="1"/>
</dbReference>
<dbReference type="CDD" id="cd17646">
    <property type="entry name" value="A_NRPS_AB3403-like"/>
    <property type="match status" value="1"/>
</dbReference>
<dbReference type="Pfam" id="PF00501">
    <property type="entry name" value="AMP-binding"/>
    <property type="match status" value="1"/>
</dbReference>
<feature type="region of interest" description="Disordered" evidence="4">
    <location>
        <begin position="783"/>
        <end position="803"/>
    </location>
</feature>
<dbReference type="InterPro" id="IPR001031">
    <property type="entry name" value="Thioesterase"/>
</dbReference>
<organism evidence="6 7">
    <name type="scientific">Streptosporangium longisporum</name>
    <dbReference type="NCBI Taxonomy" id="46187"/>
    <lineage>
        <taxon>Bacteria</taxon>
        <taxon>Bacillati</taxon>
        <taxon>Actinomycetota</taxon>
        <taxon>Actinomycetes</taxon>
        <taxon>Streptosporangiales</taxon>
        <taxon>Streptosporangiaceae</taxon>
        <taxon>Streptosporangium</taxon>
    </lineage>
</organism>
<feature type="compositionally biased region" description="Gly residues" evidence="4">
    <location>
        <begin position="117"/>
        <end position="126"/>
    </location>
</feature>